<dbReference type="PANTHER" id="PTHR22604:SF105">
    <property type="entry name" value="TRANS-1,2-DIHYDROBENZENE-1,2-DIOL DEHYDROGENASE"/>
    <property type="match status" value="1"/>
</dbReference>
<dbReference type="RefSeq" id="WP_011637732.1">
    <property type="nucleotide sequence ID" value="NC_008345.1"/>
</dbReference>
<organism evidence="6 7">
    <name type="scientific">Shewanella frigidimarina (strain NCIMB 400)</name>
    <dbReference type="NCBI Taxonomy" id="318167"/>
    <lineage>
        <taxon>Bacteria</taxon>
        <taxon>Pseudomonadati</taxon>
        <taxon>Pseudomonadota</taxon>
        <taxon>Gammaproteobacteria</taxon>
        <taxon>Alteromonadales</taxon>
        <taxon>Shewanellaceae</taxon>
        <taxon>Shewanella</taxon>
    </lineage>
</organism>
<dbReference type="Proteomes" id="UP000000684">
    <property type="component" value="Chromosome"/>
</dbReference>
<dbReference type="InterPro" id="IPR055170">
    <property type="entry name" value="GFO_IDH_MocA-like_dom"/>
</dbReference>
<dbReference type="Gene3D" id="3.30.360.10">
    <property type="entry name" value="Dihydrodipicolinate Reductase, domain 2"/>
    <property type="match status" value="1"/>
</dbReference>
<dbReference type="KEGG" id="sfr:Sfri_2277"/>
<dbReference type="GO" id="GO:0016491">
    <property type="term" value="F:oxidoreductase activity"/>
    <property type="evidence" value="ECO:0007669"/>
    <property type="project" value="UniProtKB-KW"/>
</dbReference>
<dbReference type="eggNOG" id="COG0673">
    <property type="taxonomic scope" value="Bacteria"/>
</dbReference>
<dbReference type="EMBL" id="CP000447">
    <property type="protein sequence ID" value="ABI72123.1"/>
    <property type="molecule type" value="Genomic_DNA"/>
</dbReference>
<dbReference type="HOGENOM" id="CLU_023194_7_2_6"/>
<feature type="domain" description="Gfo/Idh/MocA-like oxidoreductase N-terminal" evidence="4">
    <location>
        <begin position="5"/>
        <end position="120"/>
    </location>
</feature>
<reference evidence="6 7" key="1">
    <citation type="submission" date="2006-08" db="EMBL/GenBank/DDBJ databases">
        <title>Complete sequence of Shewanella frigidimarina NCIMB 400.</title>
        <authorList>
            <consortium name="US DOE Joint Genome Institute"/>
            <person name="Copeland A."/>
            <person name="Lucas S."/>
            <person name="Lapidus A."/>
            <person name="Barry K."/>
            <person name="Detter J.C."/>
            <person name="Glavina del Rio T."/>
            <person name="Hammon N."/>
            <person name="Israni S."/>
            <person name="Dalin E."/>
            <person name="Tice H."/>
            <person name="Pitluck S."/>
            <person name="Fredrickson J.K."/>
            <person name="Kolker E."/>
            <person name="McCuel L.A."/>
            <person name="DiChristina T."/>
            <person name="Nealson K.H."/>
            <person name="Newman D."/>
            <person name="Tiedje J.M."/>
            <person name="Zhou J."/>
            <person name="Romine M.F."/>
            <person name="Culley D.E."/>
            <person name="Serres M."/>
            <person name="Chertkov O."/>
            <person name="Brettin T."/>
            <person name="Bruce D."/>
            <person name="Han C."/>
            <person name="Tapia R."/>
            <person name="Gilna P."/>
            <person name="Schmutz J."/>
            <person name="Larimer F."/>
            <person name="Land M."/>
            <person name="Hauser L."/>
            <person name="Kyrpides N."/>
            <person name="Mikhailova N."/>
            <person name="Richardson P."/>
        </authorList>
    </citation>
    <scope>NUCLEOTIDE SEQUENCE [LARGE SCALE GENOMIC DNA]</scope>
    <source>
        <strain evidence="6 7">NCIMB 400</strain>
    </source>
</reference>
<name>Q081E2_SHEFN</name>
<evidence type="ECO:0000313" key="7">
    <source>
        <dbReference type="Proteomes" id="UP000000684"/>
    </source>
</evidence>
<keyword evidence="2" id="KW-0732">Signal</keyword>
<dbReference type="SUPFAM" id="SSF51735">
    <property type="entry name" value="NAD(P)-binding Rossmann-fold domains"/>
    <property type="match status" value="1"/>
</dbReference>
<evidence type="ECO:0000256" key="2">
    <source>
        <dbReference type="ARBA" id="ARBA00022729"/>
    </source>
</evidence>
<evidence type="ECO:0000313" key="6">
    <source>
        <dbReference type="EMBL" id="ABI72123.1"/>
    </source>
</evidence>
<proteinExistence type="inferred from homology"/>
<dbReference type="AlphaFoldDB" id="Q081E2"/>
<dbReference type="PANTHER" id="PTHR22604">
    <property type="entry name" value="OXIDOREDUCTASES"/>
    <property type="match status" value="1"/>
</dbReference>
<feature type="domain" description="GFO/IDH/MocA-like oxidoreductase" evidence="5">
    <location>
        <begin position="132"/>
        <end position="250"/>
    </location>
</feature>
<evidence type="ECO:0000256" key="1">
    <source>
        <dbReference type="ARBA" id="ARBA00010928"/>
    </source>
</evidence>
<dbReference type="GO" id="GO:0000166">
    <property type="term" value="F:nucleotide binding"/>
    <property type="evidence" value="ECO:0007669"/>
    <property type="project" value="InterPro"/>
</dbReference>
<dbReference type="InterPro" id="IPR000683">
    <property type="entry name" value="Gfo/Idh/MocA-like_OxRdtase_N"/>
</dbReference>
<dbReference type="GeneID" id="41837648"/>
<dbReference type="InterPro" id="IPR036291">
    <property type="entry name" value="NAD(P)-bd_dom_sf"/>
</dbReference>
<keyword evidence="7" id="KW-1185">Reference proteome</keyword>
<evidence type="ECO:0000259" key="4">
    <source>
        <dbReference type="Pfam" id="PF01408"/>
    </source>
</evidence>
<evidence type="ECO:0000256" key="3">
    <source>
        <dbReference type="ARBA" id="ARBA00023002"/>
    </source>
</evidence>
<keyword evidence="3" id="KW-0560">Oxidoreductase</keyword>
<gene>
    <name evidence="6" type="ordered locus">Sfri_2277</name>
</gene>
<accession>Q081E2</accession>
<dbReference type="SUPFAM" id="SSF55347">
    <property type="entry name" value="Glyceraldehyde-3-phosphate dehydrogenase-like, C-terminal domain"/>
    <property type="match status" value="1"/>
</dbReference>
<comment type="similarity">
    <text evidence="1">Belongs to the Gfo/Idh/MocA family.</text>
</comment>
<sequence length="345" mass="37836" precursor="true">MSGSIKWAILGTSFISGVMADAIKAQGQSTIFGVAGRNTTTLAEFATQYQIPHQFSDFDALINTPEVDVIYIALPNHLHHEYIIKAANAGKAILCEKSLSVDMQKTTESLDAVTQNKVFFLEGLMYLAHPFMQQLSKTLATGVIGEVKSIRGQYCASISQFVNPASLGALFNLGCYPASLMQLVMQQQFGTEQSQQYQIEATGRRGQDGNICESTAIVSYSNGVQCHLHTAEDYGLHAGFTILGSLGSIEFTSNPWLPESQGNHFTVRLYEQEAEVLDVEVVNVEAKGNGFYYQVEAVLNALETKQYTVPRPLVQVSDSVDIMQMLTTWHKAALESRAANHTTEC</sequence>
<dbReference type="Gene3D" id="3.40.50.720">
    <property type="entry name" value="NAD(P)-binding Rossmann-like Domain"/>
    <property type="match status" value="1"/>
</dbReference>
<evidence type="ECO:0000259" key="5">
    <source>
        <dbReference type="Pfam" id="PF22725"/>
    </source>
</evidence>
<dbReference type="Pfam" id="PF22725">
    <property type="entry name" value="GFO_IDH_MocA_C3"/>
    <property type="match status" value="1"/>
</dbReference>
<protein>
    <submittedName>
        <fullName evidence="6">Oxidoreductase domain protein</fullName>
    </submittedName>
</protein>
<dbReference type="STRING" id="318167.Sfri_2277"/>
<dbReference type="InterPro" id="IPR050984">
    <property type="entry name" value="Gfo/Idh/MocA_domain"/>
</dbReference>
<dbReference type="Pfam" id="PF01408">
    <property type="entry name" value="GFO_IDH_MocA"/>
    <property type="match status" value="1"/>
</dbReference>